<evidence type="ECO:0000313" key="23">
    <source>
        <dbReference type="EMBL" id="EFR99503.1"/>
    </source>
</evidence>
<dbReference type="AlphaFoldDB" id="E3ZS92"/>
<keyword evidence="11 19" id="KW-0067">ATP-binding</keyword>
<evidence type="ECO:0000256" key="20">
    <source>
        <dbReference type="RuleBase" id="RU003664"/>
    </source>
</evidence>
<dbReference type="GO" id="GO:0004326">
    <property type="term" value="F:tetrahydrofolylpolyglutamate synthase activity"/>
    <property type="evidence" value="ECO:0007669"/>
    <property type="project" value="InterPro"/>
</dbReference>
<dbReference type="SUPFAM" id="SSF53244">
    <property type="entry name" value="MurD-like peptide ligases, peptide-binding domain"/>
    <property type="match status" value="1"/>
</dbReference>
<evidence type="ECO:0000256" key="5">
    <source>
        <dbReference type="ARBA" id="ARBA00012212"/>
    </source>
</evidence>
<organism evidence="23">
    <name type="scientific">Listeria seeligeri FSL N1-067</name>
    <dbReference type="NCBI Taxonomy" id="702453"/>
    <lineage>
        <taxon>Bacteria</taxon>
        <taxon>Bacillati</taxon>
        <taxon>Bacillota</taxon>
        <taxon>Bacilli</taxon>
        <taxon>Bacillales</taxon>
        <taxon>Listeriaceae</taxon>
        <taxon>Listeria</taxon>
    </lineage>
</organism>
<reference evidence="23" key="1">
    <citation type="journal article" date="2010" name="Microbiol. Resour. Announc.">
        <title>Comparative genomics of the bacterial genus Listeria: Genome evolution is characterized by limited gene acquisition and limited gene loss.</title>
        <authorList>
            <person name="den Bakker H.C."/>
            <person name="Cummings C.A."/>
            <person name="Ferreira V."/>
            <person name="Vatta P."/>
            <person name="Orsi R.H."/>
            <person name="Degoricija L."/>
            <person name="Barker M."/>
            <person name="Petrauskene O."/>
            <person name="Furtado M.R."/>
            <person name="Wiedmann M."/>
        </authorList>
    </citation>
    <scope>NUCLEOTIDE SEQUENCE [LARGE SCALE GENOMIC DNA]</scope>
    <source>
        <strain evidence="23">FSL N1-067</strain>
    </source>
</reference>
<dbReference type="GO" id="GO:0008764">
    <property type="term" value="F:UDP-N-acetylmuramoylalanine-D-glutamate ligase activity"/>
    <property type="evidence" value="ECO:0007669"/>
    <property type="project" value="UniProtKB-UniRule"/>
</dbReference>
<dbReference type="GO" id="GO:0008360">
    <property type="term" value="P:regulation of cell shape"/>
    <property type="evidence" value="ECO:0007669"/>
    <property type="project" value="UniProtKB-KW"/>
</dbReference>
<dbReference type="EC" id="6.3.2.9" evidence="5 19"/>
<evidence type="ECO:0000256" key="17">
    <source>
        <dbReference type="ARBA" id="ARBA00032324"/>
    </source>
</evidence>
<dbReference type="GO" id="GO:0051301">
    <property type="term" value="P:cell division"/>
    <property type="evidence" value="ECO:0007669"/>
    <property type="project" value="UniProtKB-KW"/>
</dbReference>
<evidence type="ECO:0000256" key="14">
    <source>
        <dbReference type="ARBA" id="ARBA00023306"/>
    </source>
</evidence>
<keyword evidence="9 19" id="KW-0132">Cell division</keyword>
<dbReference type="HOGENOM" id="CLU_032540_0_1_9"/>
<dbReference type="GO" id="GO:0009252">
    <property type="term" value="P:peptidoglycan biosynthetic process"/>
    <property type="evidence" value="ECO:0007669"/>
    <property type="project" value="UniProtKB-UniRule"/>
</dbReference>
<evidence type="ECO:0000256" key="9">
    <source>
        <dbReference type="ARBA" id="ARBA00022618"/>
    </source>
</evidence>
<dbReference type="GO" id="GO:0005524">
    <property type="term" value="F:ATP binding"/>
    <property type="evidence" value="ECO:0007669"/>
    <property type="project" value="UniProtKB-UniRule"/>
</dbReference>
<dbReference type="InterPro" id="IPR004101">
    <property type="entry name" value="Mur_ligase_C"/>
</dbReference>
<evidence type="ECO:0000256" key="12">
    <source>
        <dbReference type="ARBA" id="ARBA00022960"/>
    </source>
</evidence>
<dbReference type="Gene3D" id="3.90.190.20">
    <property type="entry name" value="Mur ligase, C-terminal domain"/>
    <property type="match status" value="1"/>
</dbReference>
<evidence type="ECO:0000256" key="8">
    <source>
        <dbReference type="ARBA" id="ARBA00022598"/>
    </source>
</evidence>
<feature type="domain" description="Mur ligase central" evidence="22">
    <location>
        <begin position="132"/>
        <end position="307"/>
    </location>
</feature>
<comment type="function">
    <text evidence="1 19 20">Cell wall formation. Catalyzes the addition of glutamate to the nucleotide precursor UDP-N-acetylmuramoyl-L-alanine (UMA).</text>
</comment>
<dbReference type="Gene3D" id="3.40.50.720">
    <property type="entry name" value="NAD(P)-binding Rossmann-like Domain"/>
    <property type="match status" value="1"/>
</dbReference>
<evidence type="ECO:0000256" key="16">
    <source>
        <dbReference type="ARBA" id="ARBA00030398"/>
    </source>
</evidence>
<feature type="binding site" evidence="19">
    <location>
        <begin position="134"/>
        <end position="140"/>
    </location>
    <ligand>
        <name>ATP</name>
        <dbReference type="ChEBI" id="CHEBI:30616"/>
    </ligand>
</feature>
<dbReference type="PATRIC" id="fig|702453.3.peg.1981"/>
<dbReference type="PANTHER" id="PTHR43692:SF1">
    <property type="entry name" value="UDP-N-ACETYLMURAMOYLALANINE--D-GLUTAMATE LIGASE"/>
    <property type="match status" value="1"/>
</dbReference>
<evidence type="ECO:0000256" key="3">
    <source>
        <dbReference type="ARBA" id="ARBA00004752"/>
    </source>
</evidence>
<dbReference type="UniPathway" id="UPA00219"/>
<gene>
    <name evidence="19" type="primary">murD</name>
    <name evidence="23" type="ORF">NT03LS_2376</name>
</gene>
<name>E3ZS92_LISSE</name>
<dbReference type="SUPFAM" id="SSF51984">
    <property type="entry name" value="MurCD N-terminal domain"/>
    <property type="match status" value="1"/>
</dbReference>
<evidence type="ECO:0000256" key="4">
    <source>
        <dbReference type="ARBA" id="ARBA00010416"/>
    </source>
</evidence>
<comment type="pathway">
    <text evidence="3 19 20">Cell wall biogenesis; peptidoglycan biosynthesis.</text>
</comment>
<dbReference type="PROSITE" id="PS01011">
    <property type="entry name" value="FOLYLPOLYGLU_SYNT_1"/>
    <property type="match status" value="1"/>
</dbReference>
<sequence>MNSTANFDINGGSKGMKKIEMYHHKKVLVLGLARSGVSAATIMHKLGAFVTVNDQKPFSENPEAQGLLEQGIKVICGSHPIELLDEGFELVIKNPGIPYNNPMIEKALKLKIPVITEVELAYQISEAPIVGITGTNGKTTTTTIIHHMLNAHKENSSLLAGNIGFPASAVAENATSEQYISMELSSFQLMGVKTFKPHISVITNIYEAHLDYHTDRSEYVQAKWHIQQNQTEDDFLVINWDQEELKNLTKQTKAQVIPFSTTQRLGQGSYVQNGNIMFDDEVIGARDSILLPGEHNLENVLASVAVAKTLGVANEEIMHVLETFKGVEHRTQFVVEWQGRKFYNDSKATNILATQSALKGFKNPVVLLAGGLDRGNSFDELLPFFKNVKALIVFGETADKIGRVGKIAGIEVHYVDNVEAAVPVAYRESAPGDIILLSPACASWDQYRTFEVRGNAFMDAISELIEEVEK</sequence>
<evidence type="ECO:0000256" key="13">
    <source>
        <dbReference type="ARBA" id="ARBA00022984"/>
    </source>
</evidence>
<dbReference type="NCBIfam" id="TIGR01087">
    <property type="entry name" value="murD"/>
    <property type="match status" value="1"/>
</dbReference>
<dbReference type="Pfam" id="PF02875">
    <property type="entry name" value="Mur_ligase_C"/>
    <property type="match status" value="1"/>
</dbReference>
<dbReference type="InterPro" id="IPR005762">
    <property type="entry name" value="MurD"/>
</dbReference>
<proteinExistence type="inferred from homology"/>
<keyword evidence="12 19" id="KW-0133">Cell shape</keyword>
<dbReference type="GO" id="GO:0071555">
    <property type="term" value="P:cell wall organization"/>
    <property type="evidence" value="ECO:0007669"/>
    <property type="project" value="UniProtKB-KW"/>
</dbReference>
<dbReference type="HAMAP" id="MF_00639">
    <property type="entry name" value="MurD"/>
    <property type="match status" value="1"/>
</dbReference>
<dbReference type="SUPFAM" id="SSF53623">
    <property type="entry name" value="MurD-like peptide ligases, catalytic domain"/>
    <property type="match status" value="1"/>
</dbReference>
<comment type="subcellular location">
    <subcellularLocation>
        <location evidence="2 19 20">Cytoplasm</location>
    </subcellularLocation>
</comment>
<evidence type="ECO:0000259" key="22">
    <source>
        <dbReference type="Pfam" id="PF08245"/>
    </source>
</evidence>
<dbReference type="InterPro" id="IPR036565">
    <property type="entry name" value="Mur-like_cat_sf"/>
</dbReference>
<feature type="domain" description="Mur ligase C-terminal" evidence="21">
    <location>
        <begin position="329"/>
        <end position="441"/>
    </location>
</feature>
<keyword evidence="15 19" id="KW-0961">Cell wall biogenesis/degradation</keyword>
<evidence type="ECO:0000256" key="1">
    <source>
        <dbReference type="ARBA" id="ARBA00002734"/>
    </source>
</evidence>
<keyword evidence="8 19" id="KW-0436">Ligase</keyword>
<dbReference type="Pfam" id="PF08245">
    <property type="entry name" value="Mur_ligase_M"/>
    <property type="match status" value="1"/>
</dbReference>
<dbReference type="Pfam" id="PF21799">
    <property type="entry name" value="MurD-like_N"/>
    <property type="match status" value="1"/>
</dbReference>
<keyword evidence="7 19" id="KW-0963">Cytoplasm</keyword>
<keyword evidence="14 19" id="KW-0131">Cell cycle</keyword>
<protein>
    <recommendedName>
        <fullName evidence="6 19">UDP-N-acetylmuramoylalanine--D-glutamate ligase</fullName>
        <ecNumber evidence="5 19">6.3.2.9</ecNumber>
    </recommendedName>
    <alternativeName>
        <fullName evidence="17 19">D-glutamic acid-adding enzyme</fullName>
    </alternativeName>
    <alternativeName>
        <fullName evidence="16 19">UDP-N-acetylmuramoyl-L-alanyl-D-glutamate synthetase</fullName>
    </alternativeName>
</protein>
<dbReference type="Gene3D" id="3.40.1190.10">
    <property type="entry name" value="Mur-like, catalytic domain"/>
    <property type="match status" value="1"/>
</dbReference>
<evidence type="ECO:0000256" key="11">
    <source>
        <dbReference type="ARBA" id="ARBA00022840"/>
    </source>
</evidence>
<evidence type="ECO:0000256" key="2">
    <source>
        <dbReference type="ARBA" id="ARBA00004496"/>
    </source>
</evidence>
<evidence type="ECO:0000256" key="15">
    <source>
        <dbReference type="ARBA" id="ARBA00023316"/>
    </source>
</evidence>
<dbReference type="PANTHER" id="PTHR43692">
    <property type="entry name" value="UDP-N-ACETYLMURAMOYLALANINE--D-GLUTAMATE LIGASE"/>
    <property type="match status" value="1"/>
</dbReference>
<keyword evidence="10 19" id="KW-0547">Nucleotide-binding</keyword>
<evidence type="ECO:0000259" key="21">
    <source>
        <dbReference type="Pfam" id="PF02875"/>
    </source>
</evidence>
<dbReference type="InterPro" id="IPR013221">
    <property type="entry name" value="Mur_ligase_cen"/>
</dbReference>
<comment type="similarity">
    <text evidence="4 19">Belongs to the MurCDEF family.</text>
</comment>
<keyword evidence="13 19" id="KW-0573">Peptidoglycan synthesis</keyword>
<evidence type="ECO:0000256" key="10">
    <source>
        <dbReference type="ARBA" id="ARBA00022741"/>
    </source>
</evidence>
<evidence type="ECO:0000256" key="18">
    <source>
        <dbReference type="ARBA" id="ARBA00047632"/>
    </source>
</evidence>
<comment type="catalytic activity">
    <reaction evidence="18 19 20">
        <text>UDP-N-acetyl-alpha-D-muramoyl-L-alanine + D-glutamate + ATP = UDP-N-acetyl-alpha-D-muramoyl-L-alanyl-D-glutamate + ADP + phosphate + H(+)</text>
        <dbReference type="Rhea" id="RHEA:16429"/>
        <dbReference type="ChEBI" id="CHEBI:15378"/>
        <dbReference type="ChEBI" id="CHEBI:29986"/>
        <dbReference type="ChEBI" id="CHEBI:30616"/>
        <dbReference type="ChEBI" id="CHEBI:43474"/>
        <dbReference type="ChEBI" id="CHEBI:83898"/>
        <dbReference type="ChEBI" id="CHEBI:83900"/>
        <dbReference type="ChEBI" id="CHEBI:456216"/>
        <dbReference type="EC" id="6.3.2.9"/>
    </reaction>
</comment>
<dbReference type="InterPro" id="IPR018109">
    <property type="entry name" value="Folylpolyglutamate_synth_CS"/>
</dbReference>
<evidence type="ECO:0000256" key="6">
    <source>
        <dbReference type="ARBA" id="ARBA00015655"/>
    </source>
</evidence>
<dbReference type="GO" id="GO:0005737">
    <property type="term" value="C:cytoplasm"/>
    <property type="evidence" value="ECO:0007669"/>
    <property type="project" value="UniProtKB-SubCell"/>
</dbReference>
<dbReference type="InterPro" id="IPR036615">
    <property type="entry name" value="Mur_ligase_C_dom_sf"/>
</dbReference>
<evidence type="ECO:0000256" key="7">
    <source>
        <dbReference type="ARBA" id="ARBA00022490"/>
    </source>
</evidence>
<dbReference type="EMBL" id="ADXJ01000807">
    <property type="protein sequence ID" value="EFR99503.1"/>
    <property type="molecule type" value="Genomic_DNA"/>
</dbReference>
<dbReference type="Proteomes" id="UP000004302">
    <property type="component" value="Chromosome"/>
</dbReference>
<accession>E3ZS92</accession>
<comment type="caution">
    <text evidence="23">The sequence shown here is derived from an EMBL/GenBank/DDBJ whole genome shotgun (WGS) entry which is preliminary data.</text>
</comment>
<evidence type="ECO:0000256" key="19">
    <source>
        <dbReference type="HAMAP-Rule" id="MF_00639"/>
    </source>
</evidence>